<reference evidence="6 7" key="1">
    <citation type="submission" date="2021-08" db="EMBL/GenBank/DDBJ databases">
        <authorList>
            <person name="Peeters C."/>
        </authorList>
    </citation>
    <scope>NUCLEOTIDE SEQUENCE [LARGE SCALE GENOMIC DNA]</scope>
    <source>
        <strain evidence="6 7">LMG 23994</strain>
    </source>
</reference>
<dbReference type="PROSITE" id="PS50932">
    <property type="entry name" value="HTH_LACI_2"/>
    <property type="match status" value="1"/>
</dbReference>
<evidence type="ECO:0000313" key="7">
    <source>
        <dbReference type="Proteomes" id="UP000701702"/>
    </source>
</evidence>
<evidence type="ECO:0000313" key="6">
    <source>
        <dbReference type="EMBL" id="CAG9170792.1"/>
    </source>
</evidence>
<accession>A0ABN7YBN6</accession>
<keyword evidence="1" id="KW-0678">Repressor</keyword>
<organism evidence="6 7">
    <name type="scientific">Cupriavidus pinatubonensis</name>
    <dbReference type="NCBI Taxonomy" id="248026"/>
    <lineage>
        <taxon>Bacteria</taxon>
        <taxon>Pseudomonadati</taxon>
        <taxon>Pseudomonadota</taxon>
        <taxon>Betaproteobacteria</taxon>
        <taxon>Burkholderiales</taxon>
        <taxon>Burkholderiaceae</taxon>
        <taxon>Cupriavidus</taxon>
    </lineage>
</organism>
<dbReference type="PANTHER" id="PTHR30146:SF148">
    <property type="entry name" value="HTH-TYPE TRANSCRIPTIONAL REPRESSOR PURR-RELATED"/>
    <property type="match status" value="1"/>
</dbReference>
<dbReference type="InterPro" id="IPR028082">
    <property type="entry name" value="Peripla_BP_I"/>
</dbReference>
<keyword evidence="2" id="KW-0805">Transcription regulation</keyword>
<evidence type="ECO:0000256" key="1">
    <source>
        <dbReference type="ARBA" id="ARBA00022491"/>
    </source>
</evidence>
<dbReference type="Gene3D" id="1.10.260.40">
    <property type="entry name" value="lambda repressor-like DNA-binding domains"/>
    <property type="match status" value="1"/>
</dbReference>
<dbReference type="Gene3D" id="3.40.50.2300">
    <property type="match status" value="2"/>
</dbReference>
<name>A0ABN7YBN6_9BURK</name>
<dbReference type="SMART" id="SM00354">
    <property type="entry name" value="HTH_LACI"/>
    <property type="match status" value="1"/>
</dbReference>
<dbReference type="Proteomes" id="UP000701702">
    <property type="component" value="Unassembled WGS sequence"/>
</dbReference>
<dbReference type="InterPro" id="IPR010982">
    <property type="entry name" value="Lambda_DNA-bd_dom_sf"/>
</dbReference>
<dbReference type="Pfam" id="PF00356">
    <property type="entry name" value="LacI"/>
    <property type="match status" value="1"/>
</dbReference>
<evidence type="ECO:0000256" key="4">
    <source>
        <dbReference type="ARBA" id="ARBA00023163"/>
    </source>
</evidence>
<dbReference type="CDD" id="cd01392">
    <property type="entry name" value="HTH_LacI"/>
    <property type="match status" value="1"/>
</dbReference>
<sequence>MATRINALGTASKRPTILDVAAACGVSPATVSNVLAEKRHIAESTRALVLEKVRELGYVASATARGLRMSRTWSIGVVVGDIANPFNPEVVRGIEETLWAKKNSLILCNTDSVSERKVAYLQNLIDKHVDGLILISQSLTQKEANALDMSRLPPLVTINRFSEVIEGDHVTVQNEGGVRELMQHLFDLGHQRIAFIKGMTSSTSAKERYDAYRSSMKKMGFPVDRNFVIQGDYTMESGVEAANKLLELPGLPTAIVAANDAMAIGVLGVLRDRGVSVPNDISVAGFDDIFMARHPLIALTTVEQPKYETGATAARLLLERIEDGPETAVRRVTLDATLKIRGTTGHAKPD</sequence>
<keyword evidence="7" id="KW-1185">Reference proteome</keyword>
<dbReference type="RefSeq" id="WP_224001779.1">
    <property type="nucleotide sequence ID" value="NZ_CAJZAF010000009.1"/>
</dbReference>
<dbReference type="SUPFAM" id="SSF53822">
    <property type="entry name" value="Periplasmic binding protein-like I"/>
    <property type="match status" value="1"/>
</dbReference>
<dbReference type="EMBL" id="CAJZAF010000009">
    <property type="protein sequence ID" value="CAG9170792.1"/>
    <property type="molecule type" value="Genomic_DNA"/>
</dbReference>
<dbReference type="Pfam" id="PF13377">
    <property type="entry name" value="Peripla_BP_3"/>
    <property type="match status" value="1"/>
</dbReference>
<evidence type="ECO:0000256" key="3">
    <source>
        <dbReference type="ARBA" id="ARBA00023125"/>
    </source>
</evidence>
<protein>
    <submittedName>
        <fullName evidence="6">Catabolite control protein A</fullName>
    </submittedName>
</protein>
<evidence type="ECO:0000256" key="2">
    <source>
        <dbReference type="ARBA" id="ARBA00023015"/>
    </source>
</evidence>
<dbReference type="CDD" id="cd06267">
    <property type="entry name" value="PBP1_LacI_sugar_binding-like"/>
    <property type="match status" value="1"/>
</dbReference>
<keyword evidence="3" id="KW-0238">DNA-binding</keyword>
<dbReference type="PANTHER" id="PTHR30146">
    <property type="entry name" value="LACI-RELATED TRANSCRIPTIONAL REPRESSOR"/>
    <property type="match status" value="1"/>
</dbReference>
<feature type="domain" description="HTH lacI-type" evidence="5">
    <location>
        <begin position="15"/>
        <end position="69"/>
    </location>
</feature>
<gene>
    <name evidence="6" type="primary">ccpA_1</name>
    <name evidence="6" type="ORF">LMG23994_02001</name>
</gene>
<comment type="caution">
    <text evidence="6">The sequence shown here is derived from an EMBL/GenBank/DDBJ whole genome shotgun (WGS) entry which is preliminary data.</text>
</comment>
<keyword evidence="4" id="KW-0804">Transcription</keyword>
<proteinExistence type="predicted"/>
<evidence type="ECO:0000259" key="5">
    <source>
        <dbReference type="PROSITE" id="PS50932"/>
    </source>
</evidence>
<dbReference type="InterPro" id="IPR046335">
    <property type="entry name" value="LacI/GalR-like_sensor"/>
</dbReference>
<dbReference type="SUPFAM" id="SSF47413">
    <property type="entry name" value="lambda repressor-like DNA-binding domains"/>
    <property type="match status" value="1"/>
</dbReference>
<dbReference type="InterPro" id="IPR000843">
    <property type="entry name" value="HTH_LacI"/>
</dbReference>